<protein>
    <submittedName>
        <fullName evidence="3">Uncharacterized protein</fullName>
    </submittedName>
</protein>
<evidence type="ECO:0000256" key="2">
    <source>
        <dbReference type="SAM" id="Phobius"/>
    </source>
</evidence>
<feature type="transmembrane region" description="Helical" evidence="2">
    <location>
        <begin position="6"/>
        <end position="30"/>
    </location>
</feature>
<keyword evidence="2" id="KW-1133">Transmembrane helix</keyword>
<keyword evidence="2" id="KW-0472">Membrane</keyword>
<keyword evidence="2" id="KW-0812">Transmembrane</keyword>
<organism evidence="3 4">
    <name type="scientific">Adineta steineri</name>
    <dbReference type="NCBI Taxonomy" id="433720"/>
    <lineage>
        <taxon>Eukaryota</taxon>
        <taxon>Metazoa</taxon>
        <taxon>Spiralia</taxon>
        <taxon>Gnathifera</taxon>
        <taxon>Rotifera</taxon>
        <taxon>Eurotatoria</taxon>
        <taxon>Bdelloidea</taxon>
        <taxon>Adinetida</taxon>
        <taxon>Adinetidae</taxon>
        <taxon>Adineta</taxon>
    </lineage>
</organism>
<dbReference type="AlphaFoldDB" id="A0A820EIC3"/>
<proteinExistence type="predicted"/>
<name>A0A820EIC3_9BILA</name>
<evidence type="ECO:0000313" key="4">
    <source>
        <dbReference type="Proteomes" id="UP000663881"/>
    </source>
</evidence>
<dbReference type="Proteomes" id="UP000663881">
    <property type="component" value="Unassembled WGS sequence"/>
</dbReference>
<evidence type="ECO:0000313" key="3">
    <source>
        <dbReference type="EMBL" id="CAF4249203.1"/>
    </source>
</evidence>
<feature type="non-terminal residue" evidence="3">
    <location>
        <position position="1"/>
    </location>
</feature>
<accession>A0A820EIC3</accession>
<sequence>FLFTTTAVGSFTFVFVIFKLVVLPVILLLIRKWKLKFGKNNQISSNNNSSNQSNLTNNDLKISSSNLNLQEYDQQKHNDSITNDIILIQEQSFASNQDINRDEYNSQL</sequence>
<feature type="region of interest" description="Disordered" evidence="1">
    <location>
        <begin position="40"/>
        <end position="59"/>
    </location>
</feature>
<evidence type="ECO:0000256" key="1">
    <source>
        <dbReference type="SAM" id="MobiDB-lite"/>
    </source>
</evidence>
<feature type="compositionally biased region" description="Low complexity" evidence="1">
    <location>
        <begin position="40"/>
        <end position="58"/>
    </location>
</feature>
<dbReference type="EMBL" id="CAJOAY010012268">
    <property type="protein sequence ID" value="CAF4249203.1"/>
    <property type="molecule type" value="Genomic_DNA"/>
</dbReference>
<gene>
    <name evidence="3" type="ORF">OKA104_LOCUS43508</name>
</gene>
<reference evidence="3" key="1">
    <citation type="submission" date="2021-02" db="EMBL/GenBank/DDBJ databases">
        <authorList>
            <person name="Nowell W R."/>
        </authorList>
    </citation>
    <scope>NUCLEOTIDE SEQUENCE</scope>
</reference>
<comment type="caution">
    <text evidence="3">The sequence shown here is derived from an EMBL/GenBank/DDBJ whole genome shotgun (WGS) entry which is preliminary data.</text>
</comment>